<evidence type="ECO:0000313" key="3">
    <source>
        <dbReference type="Proteomes" id="UP000014974"/>
    </source>
</evidence>
<dbReference type="SUPFAM" id="SSF160996">
    <property type="entry name" value="HI0933 insert domain-like"/>
    <property type="match status" value="1"/>
</dbReference>
<accession>S7V755</accession>
<dbReference type="SUPFAM" id="SSF51905">
    <property type="entry name" value="FAD/NAD(P)-binding domain"/>
    <property type="match status" value="1"/>
</dbReference>
<dbReference type="EMBL" id="ATNM01000193">
    <property type="protein sequence ID" value="EPR65437.1"/>
    <property type="molecule type" value="Genomic_DNA"/>
</dbReference>
<dbReference type="eggNOG" id="COG2081">
    <property type="taxonomic scope" value="Bacteria"/>
</dbReference>
<proteinExistence type="predicted"/>
<dbReference type="AlphaFoldDB" id="S7V755"/>
<dbReference type="InterPro" id="IPR004792">
    <property type="entry name" value="BaiN-like"/>
</dbReference>
<dbReference type="NCBIfam" id="TIGR00275">
    <property type="entry name" value="aminoacetone oxidase family FAD-binding enzyme"/>
    <property type="match status" value="1"/>
</dbReference>
<dbReference type="InterPro" id="IPR057661">
    <property type="entry name" value="RsdA/BaiN/AoA(So)_Rossmann"/>
</dbReference>
<dbReference type="PRINTS" id="PR00411">
    <property type="entry name" value="PNDRDTASEI"/>
</dbReference>
<sequence length="342" mass="38109">MEKLKVGIIGGGASGFFAAIQAAKNGAEVYLFEKSSKVLSKVLVSGGGRCNVTNGASSTSEFLKGYPRGNKFMKKVFKSFNPKDTVYWFESRRVPLKTEQDGRVFPVSDMSSSIANVLQEEAQSFGVKVVYQFGIQEVKVVNGKFLLKSAKDNREVDRLVICTGGKPKKEGYTLVDQLGHSINPPIPSLFTFNSPSSEIIALKGLSVPNGHIRFEGSQLQYSGPILITHWGISGPAVLKLSAFGAAWLHENHYEATALIKWQENFTEDGLRAELLSYKGMHPLKKISTNPLFGLPGRLWEFLTEKAEIDQELRWEAVNKKKINKLIENLFRFSLKNLRKNYL</sequence>
<dbReference type="PATRIC" id="fig|641524.5.peg.5599"/>
<dbReference type="InterPro" id="IPR036188">
    <property type="entry name" value="FAD/NAD-bd_sf"/>
</dbReference>
<dbReference type="PANTHER" id="PTHR42887">
    <property type="entry name" value="OS12G0638800 PROTEIN"/>
    <property type="match status" value="1"/>
</dbReference>
<dbReference type="PANTHER" id="PTHR42887:SF2">
    <property type="entry name" value="OS12G0638800 PROTEIN"/>
    <property type="match status" value="1"/>
</dbReference>
<feature type="domain" description="RsdA/BaiN/AoA(So)-like Rossmann fold-like" evidence="1">
    <location>
        <begin position="5"/>
        <end position="280"/>
    </location>
</feature>
<gene>
    <name evidence="2" type="ORF">ADICYQ_5646</name>
</gene>
<dbReference type="Gene3D" id="3.50.50.60">
    <property type="entry name" value="FAD/NAD(P)-binding domain"/>
    <property type="match status" value="1"/>
</dbReference>
<dbReference type="Gene3D" id="1.10.8.260">
    <property type="entry name" value="HI0933 insert domain-like"/>
    <property type="match status" value="1"/>
</dbReference>
<reference evidence="2 3" key="1">
    <citation type="journal article" date="2013" name="Genome Announc.">
        <title>Draft Genome Sequence of Cyclobacterium qasimii Strain M12-11BT, Isolated from Arctic Marine Sediment.</title>
        <authorList>
            <person name="Shivaji S."/>
            <person name="Ara S."/>
            <person name="Singh A."/>
            <person name="Kumar Pinnaka A."/>
        </authorList>
    </citation>
    <scope>NUCLEOTIDE SEQUENCE [LARGE SCALE GENOMIC DNA]</scope>
    <source>
        <strain evidence="2 3">M12-11B</strain>
    </source>
</reference>
<dbReference type="Pfam" id="PF03486">
    <property type="entry name" value="HI0933_like"/>
    <property type="match status" value="1"/>
</dbReference>
<dbReference type="Gene3D" id="2.40.30.10">
    <property type="entry name" value="Translation factors"/>
    <property type="match status" value="1"/>
</dbReference>
<dbReference type="InterPro" id="IPR023166">
    <property type="entry name" value="BaiN-like_dom_sf"/>
</dbReference>
<dbReference type="STRING" id="641524.ADICYQ_5646"/>
<evidence type="ECO:0000259" key="1">
    <source>
        <dbReference type="Pfam" id="PF03486"/>
    </source>
</evidence>
<protein>
    <recommendedName>
        <fullName evidence="1">RsdA/BaiN/AoA(So)-like Rossmann fold-like domain-containing protein</fullName>
    </recommendedName>
</protein>
<dbReference type="Proteomes" id="UP000014974">
    <property type="component" value="Unassembled WGS sequence"/>
</dbReference>
<dbReference type="PRINTS" id="PR00368">
    <property type="entry name" value="FADPNR"/>
</dbReference>
<dbReference type="RefSeq" id="WP_020891532.1">
    <property type="nucleotide sequence ID" value="NZ_ATNM01000193.1"/>
</dbReference>
<comment type="caution">
    <text evidence="2">The sequence shown here is derived from an EMBL/GenBank/DDBJ whole genome shotgun (WGS) entry which is preliminary data.</text>
</comment>
<name>S7V755_9BACT</name>
<evidence type="ECO:0000313" key="2">
    <source>
        <dbReference type="EMBL" id="EPR65437.1"/>
    </source>
</evidence>
<organism evidence="2 3">
    <name type="scientific">Cyclobacterium qasimii M12-11B</name>
    <dbReference type="NCBI Taxonomy" id="641524"/>
    <lineage>
        <taxon>Bacteria</taxon>
        <taxon>Pseudomonadati</taxon>
        <taxon>Bacteroidota</taxon>
        <taxon>Cytophagia</taxon>
        <taxon>Cytophagales</taxon>
        <taxon>Cyclobacteriaceae</taxon>
        <taxon>Cyclobacterium</taxon>
    </lineage>
</organism>